<accession>A0A2G1WDF9</accession>
<protein>
    <submittedName>
        <fullName evidence="1">Uncharacterized protein</fullName>
    </submittedName>
</protein>
<keyword evidence="2" id="KW-1185">Reference proteome</keyword>
<evidence type="ECO:0000313" key="2">
    <source>
        <dbReference type="Proteomes" id="UP000225740"/>
    </source>
</evidence>
<organism evidence="1 2">
    <name type="scientific">Rhodopirellula bahusiensis</name>
    <dbReference type="NCBI Taxonomy" id="2014065"/>
    <lineage>
        <taxon>Bacteria</taxon>
        <taxon>Pseudomonadati</taxon>
        <taxon>Planctomycetota</taxon>
        <taxon>Planctomycetia</taxon>
        <taxon>Pirellulales</taxon>
        <taxon>Pirellulaceae</taxon>
        <taxon>Rhodopirellula</taxon>
    </lineage>
</organism>
<name>A0A2G1WDF9_9BACT</name>
<reference evidence="1 2" key="1">
    <citation type="submission" date="2017-06" db="EMBL/GenBank/DDBJ databases">
        <title>Description of Rhodopirellula bahusiensis sp. nov.</title>
        <authorList>
            <person name="Kizina J."/>
            <person name="Harder J."/>
        </authorList>
    </citation>
    <scope>NUCLEOTIDE SEQUENCE [LARGE SCALE GENOMIC DNA]</scope>
    <source>
        <strain evidence="1 2">SWK21</strain>
    </source>
</reference>
<evidence type="ECO:0000313" key="1">
    <source>
        <dbReference type="EMBL" id="PHQ37094.1"/>
    </source>
</evidence>
<proteinExistence type="predicted"/>
<dbReference type="AlphaFoldDB" id="A0A2G1WDF9"/>
<dbReference type="Proteomes" id="UP000225740">
    <property type="component" value="Unassembled WGS sequence"/>
</dbReference>
<gene>
    <name evidence="1" type="ORF">CEE69_01660</name>
</gene>
<comment type="caution">
    <text evidence="1">The sequence shown here is derived from an EMBL/GenBank/DDBJ whole genome shotgun (WGS) entry which is preliminary data.</text>
</comment>
<dbReference type="EMBL" id="NIZW01000001">
    <property type="protein sequence ID" value="PHQ37094.1"/>
    <property type="molecule type" value="Genomic_DNA"/>
</dbReference>
<sequence>MKGRREMCPIGEVSLRTRASDPNEDTHLIRSVHSSTRPNRNWCGWTNTRFSHHDAAEISEKCLFQQRKKAETKVSALINQWASGF</sequence>